<evidence type="ECO:0000259" key="2">
    <source>
        <dbReference type="Pfam" id="PF08349"/>
    </source>
</evidence>
<reference evidence="3 4" key="1">
    <citation type="submission" date="2020-08" db="EMBL/GenBank/DDBJ databases">
        <title>Sequencing the genomes of 1000 actinobacteria strains.</title>
        <authorList>
            <person name="Klenk H.-P."/>
        </authorList>
    </citation>
    <scope>NUCLEOTIDE SEQUENCE [LARGE SCALE GENOMIC DNA]</scope>
    <source>
        <strain evidence="3 4">DSM 46887</strain>
    </source>
</reference>
<evidence type="ECO:0000313" key="4">
    <source>
        <dbReference type="Proteomes" id="UP000540685"/>
    </source>
</evidence>
<evidence type="ECO:0000313" key="3">
    <source>
        <dbReference type="EMBL" id="MBB5819153.1"/>
    </source>
</evidence>
<keyword evidence="4" id="KW-1185">Reference proteome</keyword>
<organism evidence="3 4">
    <name type="scientific">Streptosporangium becharense</name>
    <dbReference type="NCBI Taxonomy" id="1816182"/>
    <lineage>
        <taxon>Bacteria</taxon>
        <taxon>Bacillati</taxon>
        <taxon>Actinomycetota</taxon>
        <taxon>Actinomycetes</taxon>
        <taxon>Streptosporangiales</taxon>
        <taxon>Streptosporangiaceae</taxon>
        <taxon>Streptosporangium</taxon>
    </lineage>
</organism>
<feature type="domain" description="DUF1722" evidence="2">
    <location>
        <begin position="221"/>
        <end position="337"/>
    </location>
</feature>
<dbReference type="InterPro" id="IPR007553">
    <property type="entry name" value="2-thiour_desulf"/>
</dbReference>
<dbReference type="PANTHER" id="PTHR30087:SF0">
    <property type="entry name" value="INNER MEMBRANE PROTEIN"/>
    <property type="match status" value="1"/>
</dbReference>
<dbReference type="InterPro" id="IPR013560">
    <property type="entry name" value="DUF1722"/>
</dbReference>
<evidence type="ECO:0000256" key="1">
    <source>
        <dbReference type="SAM" id="MobiDB-lite"/>
    </source>
</evidence>
<dbReference type="Pfam" id="PF08349">
    <property type="entry name" value="DUF1722"/>
    <property type="match status" value="1"/>
</dbReference>
<dbReference type="PIRSF" id="PIRSF037004">
    <property type="entry name" value="UCP037004"/>
    <property type="match status" value="1"/>
</dbReference>
<dbReference type="Pfam" id="PF04463">
    <property type="entry name" value="2-thiour_desulf"/>
    <property type="match status" value="1"/>
</dbReference>
<accession>A0A7W9IEB2</accession>
<feature type="compositionally biased region" description="Low complexity" evidence="1">
    <location>
        <begin position="21"/>
        <end position="36"/>
    </location>
</feature>
<gene>
    <name evidence="3" type="ORF">F4562_002215</name>
</gene>
<name>A0A7W9IEB2_9ACTN</name>
<dbReference type="Proteomes" id="UP000540685">
    <property type="component" value="Unassembled WGS sequence"/>
</dbReference>
<dbReference type="EMBL" id="JACHMP010000001">
    <property type="protein sequence ID" value="MBB5819153.1"/>
    <property type="molecule type" value="Genomic_DNA"/>
</dbReference>
<dbReference type="AlphaFoldDB" id="A0A7W9IEB2"/>
<protein>
    <submittedName>
        <fullName evidence="3">Uncharacterized protein YbgA (DUF1722 family)/uncharacterized protein YbbK (DUF523 family)</fullName>
    </submittedName>
</protein>
<dbReference type="PANTHER" id="PTHR30087">
    <property type="entry name" value="INNER MEMBRANE PROTEIN"/>
    <property type="match status" value="1"/>
</dbReference>
<sequence>MNARAAASGGTHATDRRTAEGRTTPTTPATPATPAVRPRIAVSSCLMGEPVRFNGGHSRDRFLSGELDAHVDWVRVCPEMEIGLGTPRETLRLERSPDGPRLIARKTRTDLTARMTALAAERAKGLDVDGYVFKSRSPSCGTHGIPVYEGDAPADRRGRGVFAALILDTHPMLPVEDEGRLNDALLRETFVERVFAHARLRALLRGDWRPRDLVAFHSRHKMQLLAHDPAAYREAGRVVARAGLRPRGELAADYTRVFSAALATKASVGRNVNVLQHCTGMLNDALDPARRADLAEVIASYRAGRVPLSVPVTLLRHHALGEAAEYVRDQTYFSPYPEELRLRNHVPG</sequence>
<comment type="caution">
    <text evidence="3">The sequence shown here is derived from an EMBL/GenBank/DDBJ whole genome shotgun (WGS) entry which is preliminary data.</text>
</comment>
<feature type="region of interest" description="Disordered" evidence="1">
    <location>
        <begin position="1"/>
        <end position="36"/>
    </location>
</feature>
<proteinExistence type="predicted"/>
<dbReference type="InterPro" id="IPR017087">
    <property type="entry name" value="UCP037004"/>
</dbReference>